<dbReference type="GO" id="GO:0016791">
    <property type="term" value="F:phosphatase activity"/>
    <property type="evidence" value="ECO:0007669"/>
    <property type="project" value="TreeGrafter"/>
</dbReference>
<dbReference type="SFLD" id="SFLDS00003">
    <property type="entry name" value="Haloacid_Dehalogenase"/>
    <property type="match status" value="1"/>
</dbReference>
<dbReference type="SUPFAM" id="SSF56784">
    <property type="entry name" value="HAD-like"/>
    <property type="match status" value="1"/>
</dbReference>
<dbReference type="Gene3D" id="3.40.50.1000">
    <property type="entry name" value="HAD superfamily/HAD-like"/>
    <property type="match status" value="1"/>
</dbReference>
<evidence type="ECO:0000313" key="2">
    <source>
        <dbReference type="Proteomes" id="UP000183255"/>
    </source>
</evidence>
<gene>
    <name evidence="1" type="ORF">SAMN05421804_107111</name>
</gene>
<reference evidence="1 2" key="1">
    <citation type="submission" date="2016-10" db="EMBL/GenBank/DDBJ databases">
        <authorList>
            <person name="de Groot N.N."/>
        </authorList>
    </citation>
    <scope>NUCLEOTIDE SEQUENCE [LARGE SCALE GENOMIC DNA]</scope>
    <source>
        <strain evidence="1 2">CGMCC 1.5058</strain>
    </source>
</reference>
<dbReference type="Gene3D" id="3.30.1240.10">
    <property type="match status" value="1"/>
</dbReference>
<dbReference type="PROSITE" id="PS01229">
    <property type="entry name" value="COF_2"/>
    <property type="match status" value="1"/>
</dbReference>
<accession>A0A1G8QZ61</accession>
<proteinExistence type="predicted"/>
<dbReference type="InterPro" id="IPR036412">
    <property type="entry name" value="HAD-like_sf"/>
</dbReference>
<evidence type="ECO:0000313" key="1">
    <source>
        <dbReference type="EMBL" id="SDJ09967.1"/>
    </source>
</evidence>
<dbReference type="EMBL" id="FNDZ01000007">
    <property type="protein sequence ID" value="SDJ09967.1"/>
    <property type="molecule type" value="Genomic_DNA"/>
</dbReference>
<dbReference type="AlphaFoldDB" id="A0A1G8QZ61"/>
<dbReference type="RefSeq" id="WP_031577048.1">
    <property type="nucleotide sequence ID" value="NZ_FNDZ01000007.1"/>
</dbReference>
<dbReference type="GO" id="GO:0000287">
    <property type="term" value="F:magnesium ion binding"/>
    <property type="evidence" value="ECO:0007669"/>
    <property type="project" value="TreeGrafter"/>
</dbReference>
<dbReference type="InterPro" id="IPR023214">
    <property type="entry name" value="HAD_sf"/>
</dbReference>
<dbReference type="Proteomes" id="UP000183255">
    <property type="component" value="Unassembled WGS sequence"/>
</dbReference>
<dbReference type="NCBIfam" id="TIGR00099">
    <property type="entry name" value="Cof-subfamily"/>
    <property type="match status" value="1"/>
</dbReference>
<name>A0A1G8QZ61_9CLOT</name>
<sequence length="264" mass="30099">MIKLILTDMDGTFLNKEGDYNRTLFKEVKQKLKKKGVHFACVTGKQCERVEELLEDEKEDVWILGDSATRIKKNGEVMFESLIENSLGERILAKLEEVGAHQTLIPCTNVGAYLKDTVSESEAQIVRNSYQTVIIVKDFKEIKEPFVKITVHDPKGNCYDTLKKMEEFQEEAYLVASEDTWLDIAAHGVHKGTTVARLQEMLSVSREETMAFGDGYNDLELLDRAHFSFAMRNAVDKVKDRARFITGNHHEDAVMQTMLDFLAL</sequence>
<dbReference type="PANTHER" id="PTHR10000">
    <property type="entry name" value="PHOSPHOSERINE PHOSPHATASE"/>
    <property type="match status" value="1"/>
</dbReference>
<dbReference type="PANTHER" id="PTHR10000:SF8">
    <property type="entry name" value="HAD SUPERFAMILY HYDROLASE-LIKE, TYPE 3"/>
    <property type="match status" value="1"/>
</dbReference>
<dbReference type="SFLD" id="SFLDG01140">
    <property type="entry name" value="C2.B:_Phosphomannomutase_and_P"/>
    <property type="match status" value="1"/>
</dbReference>
<dbReference type="Pfam" id="PF08282">
    <property type="entry name" value="Hydrolase_3"/>
    <property type="match status" value="1"/>
</dbReference>
<dbReference type="NCBIfam" id="TIGR01484">
    <property type="entry name" value="HAD-SF-IIB"/>
    <property type="match status" value="1"/>
</dbReference>
<dbReference type="InterPro" id="IPR006379">
    <property type="entry name" value="HAD-SF_hydro_IIB"/>
</dbReference>
<protein>
    <submittedName>
        <fullName evidence="1">Uncharacterized protein</fullName>
    </submittedName>
</protein>
<dbReference type="GO" id="GO:0005829">
    <property type="term" value="C:cytosol"/>
    <property type="evidence" value="ECO:0007669"/>
    <property type="project" value="TreeGrafter"/>
</dbReference>
<dbReference type="InterPro" id="IPR000150">
    <property type="entry name" value="Cof"/>
</dbReference>
<organism evidence="1 2">
    <name type="scientific">Proteiniclasticum ruminis</name>
    <dbReference type="NCBI Taxonomy" id="398199"/>
    <lineage>
        <taxon>Bacteria</taxon>
        <taxon>Bacillati</taxon>
        <taxon>Bacillota</taxon>
        <taxon>Clostridia</taxon>
        <taxon>Eubacteriales</taxon>
        <taxon>Clostridiaceae</taxon>
        <taxon>Proteiniclasticum</taxon>
    </lineage>
</organism>